<keyword evidence="5 6" id="KW-0456">Lyase</keyword>
<dbReference type="NCBIfam" id="NF002114">
    <property type="entry name" value="PRK00951.2-4"/>
    <property type="match status" value="1"/>
</dbReference>
<evidence type="ECO:0000256" key="3">
    <source>
        <dbReference type="ARBA" id="ARBA00022605"/>
    </source>
</evidence>
<evidence type="ECO:0000256" key="7">
    <source>
        <dbReference type="RuleBase" id="RU000599"/>
    </source>
</evidence>
<dbReference type="Gene3D" id="3.30.230.40">
    <property type="entry name" value="Imidazole glycerol phosphate dehydratase, domain 1"/>
    <property type="match status" value="2"/>
</dbReference>
<evidence type="ECO:0000256" key="1">
    <source>
        <dbReference type="ARBA" id="ARBA00005047"/>
    </source>
</evidence>
<dbReference type="InterPro" id="IPR020568">
    <property type="entry name" value="Ribosomal_Su5_D2-typ_SF"/>
</dbReference>
<dbReference type="HAMAP" id="MF_00076">
    <property type="entry name" value="HisB"/>
    <property type="match status" value="1"/>
</dbReference>
<dbReference type="GO" id="GO:0005737">
    <property type="term" value="C:cytoplasm"/>
    <property type="evidence" value="ECO:0007669"/>
    <property type="project" value="UniProtKB-SubCell"/>
</dbReference>
<keyword evidence="6" id="KW-0963">Cytoplasm</keyword>
<evidence type="ECO:0000256" key="6">
    <source>
        <dbReference type="HAMAP-Rule" id="MF_00076"/>
    </source>
</evidence>
<evidence type="ECO:0000313" key="8">
    <source>
        <dbReference type="EMBL" id="MBO1320230.1"/>
    </source>
</evidence>
<dbReference type="EC" id="4.2.1.19" evidence="6 7"/>
<comment type="subcellular location">
    <subcellularLocation>
        <location evidence="6 7">Cytoplasm</location>
    </subcellularLocation>
</comment>
<dbReference type="FunFam" id="3.30.230.40:FF:000001">
    <property type="entry name" value="Imidazoleglycerol-phosphate dehydratase HisB"/>
    <property type="match status" value="1"/>
</dbReference>
<dbReference type="AlphaFoldDB" id="A0A8J7QLL6"/>
<comment type="caution">
    <text evidence="8">The sequence shown here is derived from an EMBL/GenBank/DDBJ whole genome shotgun (WGS) entry which is preliminary data.</text>
</comment>
<dbReference type="InterPro" id="IPR000807">
    <property type="entry name" value="ImidazoleglycerolP_deHydtase"/>
</dbReference>
<dbReference type="PANTHER" id="PTHR23133">
    <property type="entry name" value="IMIDAZOLEGLYCEROL-PHOSPHATE DEHYDRATASE HIS7"/>
    <property type="match status" value="1"/>
</dbReference>
<dbReference type="EMBL" id="JAFREP010000016">
    <property type="protein sequence ID" value="MBO1320230.1"/>
    <property type="molecule type" value="Genomic_DNA"/>
</dbReference>
<reference evidence="8" key="1">
    <citation type="submission" date="2021-03" db="EMBL/GenBank/DDBJ databases">
        <authorList>
            <person name="Wang G."/>
        </authorList>
    </citation>
    <scope>NUCLEOTIDE SEQUENCE</scope>
    <source>
        <strain evidence="8">KCTC 12899</strain>
    </source>
</reference>
<dbReference type="GO" id="GO:0000105">
    <property type="term" value="P:L-histidine biosynthetic process"/>
    <property type="evidence" value="ECO:0007669"/>
    <property type="project" value="UniProtKB-UniRule"/>
</dbReference>
<gene>
    <name evidence="6 8" type="primary">hisB</name>
    <name evidence="8" type="ORF">J3U88_17275</name>
</gene>
<evidence type="ECO:0000256" key="5">
    <source>
        <dbReference type="ARBA" id="ARBA00023239"/>
    </source>
</evidence>
<evidence type="ECO:0000313" key="9">
    <source>
        <dbReference type="Proteomes" id="UP000664417"/>
    </source>
</evidence>
<name>A0A8J7QLL6_9BACT</name>
<keyword evidence="4 6" id="KW-0368">Histidine biosynthesis</keyword>
<dbReference type="PROSITE" id="PS00954">
    <property type="entry name" value="IGP_DEHYDRATASE_1"/>
    <property type="match status" value="1"/>
</dbReference>
<dbReference type="RefSeq" id="WP_207860184.1">
    <property type="nucleotide sequence ID" value="NZ_JAFREP010000016.1"/>
</dbReference>
<evidence type="ECO:0000256" key="2">
    <source>
        <dbReference type="ARBA" id="ARBA00016664"/>
    </source>
</evidence>
<proteinExistence type="inferred from homology"/>
<dbReference type="FunFam" id="3.30.230.40:FF:000003">
    <property type="entry name" value="Imidazoleglycerol-phosphate dehydratase HisB"/>
    <property type="match status" value="1"/>
</dbReference>
<accession>A0A8J7QLL6</accession>
<comment type="similarity">
    <text evidence="6 7">Belongs to the imidazoleglycerol-phosphate dehydratase family.</text>
</comment>
<dbReference type="GO" id="GO:0004424">
    <property type="term" value="F:imidazoleglycerol-phosphate dehydratase activity"/>
    <property type="evidence" value="ECO:0007669"/>
    <property type="project" value="UniProtKB-UniRule"/>
</dbReference>
<dbReference type="PANTHER" id="PTHR23133:SF2">
    <property type="entry name" value="IMIDAZOLEGLYCEROL-PHOSPHATE DEHYDRATASE"/>
    <property type="match status" value="1"/>
</dbReference>
<sequence length="199" mass="22343">MTDPAVKSPAIKRHRKTKETDIELSLRLRGRQEVSVKTGHGFFDHMLHQLAFHAGWDLTLKADGDLWIDDHHLVEDTALTLGGAIQEGWRGLADMNRYGQRLLPMDETLVLCALDLCGRPLCRTNYRFTRESVGNLSTEMVPHFFNSLAMAGAFTLHLRQMDGENHHHIIEASFKALAHAFREAMAPSGRISASTKGML</sequence>
<dbReference type="CDD" id="cd07914">
    <property type="entry name" value="IGPD"/>
    <property type="match status" value="1"/>
</dbReference>
<dbReference type="SUPFAM" id="SSF54211">
    <property type="entry name" value="Ribosomal protein S5 domain 2-like"/>
    <property type="match status" value="2"/>
</dbReference>
<comment type="catalytic activity">
    <reaction evidence="6 7">
        <text>D-erythro-1-(imidazol-4-yl)glycerol 3-phosphate = 3-(imidazol-4-yl)-2-oxopropyl phosphate + H2O</text>
        <dbReference type="Rhea" id="RHEA:11040"/>
        <dbReference type="ChEBI" id="CHEBI:15377"/>
        <dbReference type="ChEBI" id="CHEBI:57766"/>
        <dbReference type="ChEBI" id="CHEBI:58278"/>
        <dbReference type="EC" id="4.2.1.19"/>
    </reaction>
</comment>
<keyword evidence="9" id="KW-1185">Reference proteome</keyword>
<dbReference type="InterPro" id="IPR020565">
    <property type="entry name" value="ImidazoleglycerP_deHydtase_CS"/>
</dbReference>
<dbReference type="InterPro" id="IPR038494">
    <property type="entry name" value="IGPD_sf"/>
</dbReference>
<protein>
    <recommendedName>
        <fullName evidence="2 6">Imidazoleglycerol-phosphate dehydratase</fullName>
        <shortName evidence="6">IGPD</shortName>
        <ecNumber evidence="6 7">4.2.1.19</ecNumber>
    </recommendedName>
</protein>
<comment type="pathway">
    <text evidence="1 6 7">Amino-acid biosynthesis; L-histidine biosynthesis; L-histidine from 5-phospho-alpha-D-ribose 1-diphosphate: step 6/9.</text>
</comment>
<evidence type="ECO:0000256" key="4">
    <source>
        <dbReference type="ARBA" id="ARBA00023102"/>
    </source>
</evidence>
<dbReference type="Proteomes" id="UP000664417">
    <property type="component" value="Unassembled WGS sequence"/>
</dbReference>
<dbReference type="UniPathway" id="UPA00031">
    <property type="reaction ID" value="UER00011"/>
</dbReference>
<organism evidence="8 9">
    <name type="scientific">Acanthopleuribacter pedis</name>
    <dbReference type="NCBI Taxonomy" id="442870"/>
    <lineage>
        <taxon>Bacteria</taxon>
        <taxon>Pseudomonadati</taxon>
        <taxon>Acidobacteriota</taxon>
        <taxon>Holophagae</taxon>
        <taxon>Acanthopleuribacterales</taxon>
        <taxon>Acanthopleuribacteraceae</taxon>
        <taxon>Acanthopleuribacter</taxon>
    </lineage>
</organism>
<keyword evidence="3 6" id="KW-0028">Amino-acid biosynthesis</keyword>
<dbReference type="PROSITE" id="PS00955">
    <property type="entry name" value="IGP_DEHYDRATASE_2"/>
    <property type="match status" value="1"/>
</dbReference>
<dbReference type="Pfam" id="PF00475">
    <property type="entry name" value="IGPD"/>
    <property type="match status" value="1"/>
</dbReference>